<dbReference type="KEGG" id="gfe:Gferi_01260"/>
<dbReference type="PANTHER" id="PTHR37030:SF1">
    <property type="entry name" value="NUCLEOTIDYLTRANSFERASE"/>
    <property type="match status" value="1"/>
</dbReference>
<dbReference type="InterPro" id="IPR043519">
    <property type="entry name" value="NT_sf"/>
</dbReference>
<dbReference type="InterPro" id="IPR002934">
    <property type="entry name" value="Polymerase_NTP_transf_dom"/>
</dbReference>
<dbReference type="AlphaFoldDB" id="A0A1D8GBQ6"/>
<evidence type="ECO:0000259" key="1">
    <source>
        <dbReference type="Pfam" id="PF01909"/>
    </source>
</evidence>
<gene>
    <name evidence="2" type="ORF">Gferi_01260</name>
</gene>
<dbReference type="EMBL" id="CP017269">
    <property type="protein sequence ID" value="AOT68338.1"/>
    <property type="molecule type" value="Genomic_DNA"/>
</dbReference>
<dbReference type="Proteomes" id="UP000095743">
    <property type="component" value="Chromosome"/>
</dbReference>
<reference evidence="2 3" key="1">
    <citation type="submission" date="2016-09" db="EMBL/GenBank/DDBJ databases">
        <title>Genomic analysis reveals versatility of anaerobic energy metabolism of Geosporobacter ferrireducens IRF9 of phylum Firmicutes.</title>
        <authorList>
            <person name="Kim S.-J."/>
        </authorList>
    </citation>
    <scope>NUCLEOTIDE SEQUENCE [LARGE SCALE GENOMIC DNA]</scope>
    <source>
        <strain evidence="2 3">IRF9</strain>
    </source>
</reference>
<sequence>MRNFKREIENLKEGIARRFHPKAIVVFGSCAAGTATEKSDIDLCVIIETDNKRKLNGVMSEYIYAEDGLDFDQPVDLLIYTPEEWDKHVKTPGSFANLIEKKGEMIYG</sequence>
<dbReference type="SUPFAM" id="SSF81301">
    <property type="entry name" value="Nucleotidyltransferase"/>
    <property type="match status" value="1"/>
</dbReference>
<protein>
    <recommendedName>
        <fullName evidence="1">Polymerase nucleotidyl transferase domain-containing protein</fullName>
    </recommendedName>
</protein>
<dbReference type="PANTHER" id="PTHR37030">
    <property type="entry name" value="NUCLEOTIDYLTRANSFERASE"/>
    <property type="match status" value="1"/>
</dbReference>
<evidence type="ECO:0000313" key="3">
    <source>
        <dbReference type="Proteomes" id="UP000095743"/>
    </source>
</evidence>
<proteinExistence type="predicted"/>
<dbReference type="OrthoDB" id="1682923at2"/>
<dbReference type="Gene3D" id="3.30.460.10">
    <property type="entry name" value="Beta Polymerase, domain 2"/>
    <property type="match status" value="1"/>
</dbReference>
<dbReference type="STRING" id="1424294.Gferi_01260"/>
<keyword evidence="3" id="KW-1185">Reference proteome</keyword>
<feature type="domain" description="Polymerase nucleotidyl transferase" evidence="1">
    <location>
        <begin position="8"/>
        <end position="90"/>
    </location>
</feature>
<dbReference type="Pfam" id="PF01909">
    <property type="entry name" value="NTP_transf_2"/>
    <property type="match status" value="1"/>
</dbReference>
<accession>A0A1D8GBQ6</accession>
<dbReference type="RefSeq" id="WP_069973891.1">
    <property type="nucleotide sequence ID" value="NZ_CP017269.1"/>
</dbReference>
<evidence type="ECO:0000313" key="2">
    <source>
        <dbReference type="EMBL" id="AOT68338.1"/>
    </source>
</evidence>
<name>A0A1D8GBQ6_9FIRM</name>
<dbReference type="CDD" id="cd05403">
    <property type="entry name" value="NT_KNTase_like"/>
    <property type="match status" value="1"/>
</dbReference>
<organism evidence="2 3">
    <name type="scientific">Geosporobacter ferrireducens</name>
    <dbReference type="NCBI Taxonomy" id="1424294"/>
    <lineage>
        <taxon>Bacteria</taxon>
        <taxon>Bacillati</taxon>
        <taxon>Bacillota</taxon>
        <taxon>Clostridia</taxon>
        <taxon>Peptostreptococcales</taxon>
        <taxon>Thermotaleaceae</taxon>
        <taxon>Geosporobacter</taxon>
    </lineage>
</organism>
<dbReference type="GO" id="GO:0016779">
    <property type="term" value="F:nucleotidyltransferase activity"/>
    <property type="evidence" value="ECO:0007669"/>
    <property type="project" value="InterPro"/>
</dbReference>